<dbReference type="PANTHER" id="PTHR43918:SF4">
    <property type="entry name" value="CARBOXYLIC ESTER HYDROLASE"/>
    <property type="match status" value="1"/>
</dbReference>
<proteinExistence type="inferred from homology"/>
<name>A0AA88Y5M1_PINIB</name>
<dbReference type="InterPro" id="IPR050654">
    <property type="entry name" value="AChE-related_enzymes"/>
</dbReference>
<dbReference type="GO" id="GO:0003990">
    <property type="term" value="F:acetylcholinesterase activity"/>
    <property type="evidence" value="ECO:0007669"/>
    <property type="project" value="TreeGrafter"/>
</dbReference>
<sequence>MTGREGKDISILMGETLGCHYRRGSPSEISKFMQCMRKASAHTIVSYTYDAVKAPTIDVIQNIPLAPVIDGELFLESPSKLLSNPDSEAYKFFKSLDIIVGNCNSEGSLLLLNIPRFQKRYDFDLNKGVPQDIFCGKIAKSFADVYFNGDESIKDAVCKEYGRTDEAEQARQLVDMYTDFFFLVPSVNTLNYHAGNQTNHSTYQYIFTQRSPVPFGPNRPPWYVGSGHASELTYLFGIRDLPKNITVTKEDLTLSDKMIAYWTNFAKNG</sequence>
<dbReference type="EMBL" id="VSWD01000007">
    <property type="protein sequence ID" value="KAK3098331.1"/>
    <property type="molecule type" value="Genomic_DNA"/>
</dbReference>
<keyword evidence="6" id="KW-1185">Reference proteome</keyword>
<evidence type="ECO:0000256" key="3">
    <source>
        <dbReference type="ARBA" id="ARBA00022801"/>
    </source>
</evidence>
<accession>A0AA88Y5M1</accession>
<keyword evidence="3" id="KW-0378">Hydrolase</keyword>
<dbReference type="Gene3D" id="3.40.50.1820">
    <property type="entry name" value="alpha/beta hydrolase"/>
    <property type="match status" value="1"/>
</dbReference>
<dbReference type="GO" id="GO:0006581">
    <property type="term" value="P:acetylcholine catabolic process"/>
    <property type="evidence" value="ECO:0007669"/>
    <property type="project" value="TreeGrafter"/>
</dbReference>
<evidence type="ECO:0000256" key="1">
    <source>
        <dbReference type="ARBA" id="ARBA00005964"/>
    </source>
</evidence>
<dbReference type="GO" id="GO:0005886">
    <property type="term" value="C:plasma membrane"/>
    <property type="evidence" value="ECO:0007669"/>
    <property type="project" value="TreeGrafter"/>
</dbReference>
<evidence type="ECO:0000256" key="2">
    <source>
        <dbReference type="ARBA" id="ARBA00022487"/>
    </source>
</evidence>
<dbReference type="PANTHER" id="PTHR43918">
    <property type="entry name" value="ACETYLCHOLINESTERASE"/>
    <property type="match status" value="1"/>
</dbReference>
<dbReference type="GO" id="GO:0019695">
    <property type="term" value="P:choline metabolic process"/>
    <property type="evidence" value="ECO:0007669"/>
    <property type="project" value="TreeGrafter"/>
</dbReference>
<evidence type="ECO:0000313" key="5">
    <source>
        <dbReference type="EMBL" id="KAK3098331.1"/>
    </source>
</evidence>
<comment type="similarity">
    <text evidence="1">Belongs to the type-B carboxylesterase/lipase family.</text>
</comment>
<dbReference type="GO" id="GO:0005615">
    <property type="term" value="C:extracellular space"/>
    <property type="evidence" value="ECO:0007669"/>
    <property type="project" value="TreeGrafter"/>
</dbReference>
<dbReference type="SUPFAM" id="SSF53474">
    <property type="entry name" value="alpha/beta-Hydrolases"/>
    <property type="match status" value="1"/>
</dbReference>
<dbReference type="InterPro" id="IPR029058">
    <property type="entry name" value="AB_hydrolase_fold"/>
</dbReference>
<keyword evidence="2" id="KW-0719">Serine esterase</keyword>
<feature type="domain" description="Carboxylesterase type B" evidence="4">
    <location>
        <begin position="13"/>
        <end position="269"/>
    </location>
</feature>
<dbReference type="InterPro" id="IPR002018">
    <property type="entry name" value="CarbesteraseB"/>
</dbReference>
<gene>
    <name evidence="5" type="ORF">FSP39_018502</name>
</gene>
<evidence type="ECO:0000313" key="6">
    <source>
        <dbReference type="Proteomes" id="UP001186944"/>
    </source>
</evidence>
<protein>
    <recommendedName>
        <fullName evidence="4">Carboxylesterase type B domain-containing protein</fullName>
    </recommendedName>
</protein>
<organism evidence="5 6">
    <name type="scientific">Pinctada imbricata</name>
    <name type="common">Atlantic pearl-oyster</name>
    <name type="synonym">Pinctada martensii</name>
    <dbReference type="NCBI Taxonomy" id="66713"/>
    <lineage>
        <taxon>Eukaryota</taxon>
        <taxon>Metazoa</taxon>
        <taxon>Spiralia</taxon>
        <taxon>Lophotrochozoa</taxon>
        <taxon>Mollusca</taxon>
        <taxon>Bivalvia</taxon>
        <taxon>Autobranchia</taxon>
        <taxon>Pteriomorphia</taxon>
        <taxon>Pterioida</taxon>
        <taxon>Pterioidea</taxon>
        <taxon>Pteriidae</taxon>
        <taxon>Pinctada</taxon>
    </lineage>
</organism>
<reference evidence="5" key="1">
    <citation type="submission" date="2019-08" db="EMBL/GenBank/DDBJ databases">
        <title>The improved chromosome-level genome for the pearl oyster Pinctada fucata martensii using PacBio sequencing and Hi-C.</title>
        <authorList>
            <person name="Zheng Z."/>
        </authorList>
    </citation>
    <scope>NUCLEOTIDE SEQUENCE</scope>
    <source>
        <strain evidence="5">ZZ-2019</strain>
        <tissue evidence="5">Adductor muscle</tissue>
    </source>
</reference>
<dbReference type="AlphaFoldDB" id="A0AA88Y5M1"/>
<evidence type="ECO:0000259" key="4">
    <source>
        <dbReference type="Pfam" id="PF00135"/>
    </source>
</evidence>
<comment type="caution">
    <text evidence="5">The sequence shown here is derived from an EMBL/GenBank/DDBJ whole genome shotgun (WGS) entry which is preliminary data.</text>
</comment>
<dbReference type="Pfam" id="PF00135">
    <property type="entry name" value="COesterase"/>
    <property type="match status" value="1"/>
</dbReference>
<dbReference type="Proteomes" id="UP001186944">
    <property type="component" value="Unassembled WGS sequence"/>
</dbReference>